<gene>
    <name evidence="4" type="ORF">AK812_SmicGene32765</name>
</gene>
<evidence type="ECO:0000313" key="5">
    <source>
        <dbReference type="Proteomes" id="UP000186817"/>
    </source>
</evidence>
<sequence>MTLFRLQRYLEGLTRSPHPFFSPQGDDAQLSLEGHNLKADMLQSGVWQAERWTGKEGAVPAASFSAMVSALLRSRRLLGDQLSQQIQDLKASSYDRYKHLCYVYGLLLYLYLLAATLMISITITCLDALIQVLASRYGWPEVRFQVEANALRESVAFLRIDRRGAGRLGATELRMGLLLGARIDFPAVTGLTAEALLSAMDSRGAGPGIWKEFGATEVLAVEKLRVFSGIGTKATTVVKEPKVDHIHKDSLISIGEADTDAGSPLSSSEGENESEASPFSRQNTHTQLKANAPIFTPCAKTGVPEAVHEQEAICKAVADAARVAATATFRPPPPQELLLVTCQWLMAVTLEPAPLFICSAMPAPMKVYTPLPTRALNPYLPAKKMPAFAAELGLAECAESPGGVRQLGTGTGSTSRSHHFWGRRTALRDEDFNSATIVFANMTQAFEEFSEDGRLNWPGFEANCPAQQVFAGMAESDARGFLSVQRPRKTRATWDKATEDAGCIEGAHCGHNKILLVYAVTTQLAPFTKVGAPCEIHVLFRGWESEWDSRYQRPYFFNRMTKAEPAARAAPPPPVGTAATAATTASIGGDPKAKQPRKEGAGAAAMEARDLKKTDSELFGVVSTDVANSSARLRRRPSLLEALRKAASHQVFELSWPKFDRNKEVDLASGICTFGKRSTQPLRINFSEAQQCTDWHAEEFKNRLEKVPSSGKWGAGTEEATFLGTDVAENNYALRNQWAVPRIRTYKRLQGQTLLPSKIPCLVPTALMFFGREPSRKAAWVVGLNFANGQSVGGGYKNGAYAQEEDLCRRMPTLYTSLYNAKRAFMQHWPQILHNTDVIIASNIKFADPPERYDKDLMRSWHDEHVHRRLNTVKAVLLAPLNKQPEDPYDIAELFVKALVEHRLGRLYREVHFAIPQFDVTDQNPTVFREIFRRKAVKFKEIEMTLGCNVGQAANLDFGLDSSTDLAQGTVLEARLRSPCSRVVAYFGPLPVLRKASEDENRFTHAGSSSSRFCQPAWTSPTPACKCLLGAIKP</sequence>
<dbReference type="EMBL" id="LSRX01000932">
    <property type="protein sequence ID" value="OLP86159.1"/>
    <property type="molecule type" value="Genomic_DNA"/>
</dbReference>
<proteinExistence type="predicted"/>
<comment type="caution">
    <text evidence="4">The sequence shown here is derived from an EMBL/GenBank/DDBJ whole genome shotgun (WGS) entry which is preliminary data.</text>
</comment>
<reference evidence="4 5" key="1">
    <citation type="submission" date="2016-02" db="EMBL/GenBank/DDBJ databases">
        <title>Genome analysis of coral dinoflagellate symbionts highlights evolutionary adaptations to a symbiotic lifestyle.</title>
        <authorList>
            <person name="Aranda M."/>
            <person name="Li Y."/>
            <person name="Liew Y.J."/>
            <person name="Baumgarten S."/>
            <person name="Simakov O."/>
            <person name="Wilson M."/>
            <person name="Piel J."/>
            <person name="Ashoor H."/>
            <person name="Bougouffa S."/>
            <person name="Bajic V.B."/>
            <person name="Ryu T."/>
            <person name="Ravasi T."/>
            <person name="Bayer T."/>
            <person name="Micklem G."/>
            <person name="Kim H."/>
            <person name="Bhak J."/>
            <person name="Lajeunesse T.C."/>
            <person name="Voolstra C.R."/>
        </authorList>
    </citation>
    <scope>NUCLEOTIDE SEQUENCE [LARGE SCALE GENOMIC DNA]</scope>
    <source>
        <strain evidence="4 5">CCMP2467</strain>
    </source>
</reference>
<dbReference type="Proteomes" id="UP000186817">
    <property type="component" value="Unassembled WGS sequence"/>
</dbReference>
<evidence type="ECO:0000259" key="3">
    <source>
        <dbReference type="Pfam" id="PF10021"/>
    </source>
</evidence>
<feature type="region of interest" description="Disordered" evidence="1">
    <location>
        <begin position="566"/>
        <end position="604"/>
    </location>
</feature>
<evidence type="ECO:0000256" key="1">
    <source>
        <dbReference type="SAM" id="MobiDB-lite"/>
    </source>
</evidence>
<dbReference type="Pfam" id="PF10021">
    <property type="entry name" value="PARG_cat_microb"/>
    <property type="match status" value="1"/>
</dbReference>
<feature type="region of interest" description="Disordered" evidence="1">
    <location>
        <begin position="256"/>
        <end position="282"/>
    </location>
</feature>
<feature type="domain" description="Microbial-type PARG catalytic" evidence="3">
    <location>
        <begin position="778"/>
        <end position="828"/>
    </location>
</feature>
<keyword evidence="2" id="KW-0812">Transmembrane</keyword>
<dbReference type="Gene3D" id="3.40.220.10">
    <property type="entry name" value="Leucine Aminopeptidase, subunit E, domain 1"/>
    <property type="match status" value="1"/>
</dbReference>
<feature type="compositionally biased region" description="Low complexity" evidence="1">
    <location>
        <begin position="576"/>
        <end position="585"/>
    </location>
</feature>
<evidence type="ECO:0000313" key="4">
    <source>
        <dbReference type="EMBL" id="OLP86159.1"/>
    </source>
</evidence>
<dbReference type="AlphaFoldDB" id="A0A1Q9CT96"/>
<accession>A0A1Q9CT96</accession>
<dbReference type="PANTHER" id="PTHR35596:SF1">
    <property type="entry name" value="MICROBIAL-TYPE PARG CATALYTIC DOMAIN-CONTAINING PROTEIN"/>
    <property type="match status" value="1"/>
</dbReference>
<protein>
    <recommendedName>
        <fullName evidence="3">Microbial-type PARG catalytic domain-containing protein</fullName>
    </recommendedName>
</protein>
<evidence type="ECO:0000256" key="2">
    <source>
        <dbReference type="SAM" id="Phobius"/>
    </source>
</evidence>
<name>A0A1Q9CT96_SYMMI</name>
<dbReference type="OrthoDB" id="9985428at2759"/>
<dbReference type="InterPro" id="IPR043472">
    <property type="entry name" value="Macro_dom-like"/>
</dbReference>
<feature type="compositionally biased region" description="Basic and acidic residues" evidence="1">
    <location>
        <begin position="591"/>
        <end position="600"/>
    </location>
</feature>
<keyword evidence="5" id="KW-1185">Reference proteome</keyword>
<keyword evidence="2" id="KW-0472">Membrane</keyword>
<dbReference type="InterPro" id="IPR019261">
    <property type="entry name" value="PARG_cat_microbial"/>
</dbReference>
<organism evidence="4 5">
    <name type="scientific">Symbiodinium microadriaticum</name>
    <name type="common">Dinoflagellate</name>
    <name type="synonym">Zooxanthella microadriatica</name>
    <dbReference type="NCBI Taxonomy" id="2951"/>
    <lineage>
        <taxon>Eukaryota</taxon>
        <taxon>Sar</taxon>
        <taxon>Alveolata</taxon>
        <taxon>Dinophyceae</taxon>
        <taxon>Suessiales</taxon>
        <taxon>Symbiodiniaceae</taxon>
        <taxon>Symbiodinium</taxon>
    </lineage>
</organism>
<dbReference type="PANTHER" id="PTHR35596">
    <property type="entry name" value="DUF2263 DOMAIN-CONTAINING PROTEIN"/>
    <property type="match status" value="1"/>
</dbReference>
<keyword evidence="2" id="KW-1133">Transmembrane helix</keyword>
<feature type="transmembrane region" description="Helical" evidence="2">
    <location>
        <begin position="100"/>
        <end position="123"/>
    </location>
</feature>
<dbReference type="Gene3D" id="2.20.70.10">
    <property type="match status" value="1"/>
</dbReference>